<protein>
    <submittedName>
        <fullName evidence="1">Uncharacterized protein</fullName>
    </submittedName>
</protein>
<gene>
    <name evidence="1" type="ORF">SAMN04490188_4035</name>
</gene>
<dbReference type="Proteomes" id="UP000183915">
    <property type="component" value="Unassembled WGS sequence"/>
</dbReference>
<reference evidence="1 2" key="1">
    <citation type="submission" date="2016-10" db="EMBL/GenBank/DDBJ databases">
        <authorList>
            <person name="Varghese N."/>
            <person name="Submissions S."/>
        </authorList>
    </citation>
    <scope>NUCLEOTIDE SEQUENCE [LARGE SCALE GENOMIC DNA]</scope>
    <source>
        <strain evidence="1 2">BS3780</strain>
    </source>
</reference>
<dbReference type="EMBL" id="FNTT01000002">
    <property type="protein sequence ID" value="SEE47996.1"/>
    <property type="molecule type" value="Genomic_DNA"/>
</dbReference>
<organism evidence="1 2">
    <name type="scientific">Pseudomonas kilonensis</name>
    <dbReference type="NCBI Taxonomy" id="132476"/>
    <lineage>
        <taxon>Bacteria</taxon>
        <taxon>Pseudomonadati</taxon>
        <taxon>Pseudomonadota</taxon>
        <taxon>Gammaproteobacteria</taxon>
        <taxon>Pseudomonadales</taxon>
        <taxon>Pseudomonadaceae</taxon>
        <taxon>Pseudomonas</taxon>
    </lineage>
</organism>
<name>A0ABY0ZAG9_9PSED</name>
<sequence>MYGADGETRTLTPCGAGT</sequence>
<evidence type="ECO:0000313" key="1">
    <source>
        <dbReference type="EMBL" id="SEE47996.1"/>
    </source>
</evidence>
<accession>A0ABY0ZAG9</accession>
<evidence type="ECO:0000313" key="2">
    <source>
        <dbReference type="Proteomes" id="UP000183915"/>
    </source>
</evidence>
<keyword evidence="2" id="KW-1185">Reference proteome</keyword>
<proteinExistence type="predicted"/>
<comment type="caution">
    <text evidence="1">The sequence shown here is derived from an EMBL/GenBank/DDBJ whole genome shotgun (WGS) entry which is preliminary data.</text>
</comment>